<accession>A0ABP4K976</accession>
<dbReference type="EMBL" id="BAAAPF010000263">
    <property type="protein sequence ID" value="GAA1499921.1"/>
    <property type="molecule type" value="Genomic_DNA"/>
</dbReference>
<dbReference type="Proteomes" id="UP001500443">
    <property type="component" value="Unassembled WGS sequence"/>
</dbReference>
<comment type="caution">
    <text evidence="3">The sequence shown here is derived from an EMBL/GenBank/DDBJ whole genome shotgun (WGS) entry which is preliminary data.</text>
</comment>
<reference evidence="4" key="1">
    <citation type="journal article" date="2019" name="Int. J. Syst. Evol. Microbiol.">
        <title>The Global Catalogue of Microorganisms (GCM) 10K type strain sequencing project: providing services to taxonomists for standard genome sequencing and annotation.</title>
        <authorList>
            <consortium name="The Broad Institute Genomics Platform"/>
            <consortium name="The Broad Institute Genome Sequencing Center for Infectious Disease"/>
            <person name="Wu L."/>
            <person name="Ma J."/>
        </authorList>
    </citation>
    <scope>NUCLEOTIDE SEQUENCE [LARGE SCALE GENOMIC DNA]</scope>
    <source>
        <strain evidence="4">JCM 15481</strain>
    </source>
</reference>
<gene>
    <name evidence="3" type="ORF">GCM10009802_54570</name>
</gene>
<organism evidence="3 4">
    <name type="scientific">Streptomyces synnematoformans</name>
    <dbReference type="NCBI Taxonomy" id="415721"/>
    <lineage>
        <taxon>Bacteria</taxon>
        <taxon>Bacillati</taxon>
        <taxon>Actinomycetota</taxon>
        <taxon>Actinomycetes</taxon>
        <taxon>Kitasatosporales</taxon>
        <taxon>Streptomycetaceae</taxon>
        <taxon>Streptomyces</taxon>
    </lineage>
</organism>
<dbReference type="Gene3D" id="3.30.2140.10">
    <property type="entry name" value="Arylamine N-acetyltransferase"/>
    <property type="match status" value="1"/>
</dbReference>
<dbReference type="Gene3D" id="2.40.128.150">
    <property type="entry name" value="Cysteine proteinases"/>
    <property type="match status" value="1"/>
</dbReference>
<proteinExistence type="inferred from homology"/>
<dbReference type="PANTHER" id="PTHR11786:SF0">
    <property type="entry name" value="ARYLAMINE N-ACETYLTRANSFERASE 4-RELATED"/>
    <property type="match status" value="1"/>
</dbReference>
<comment type="similarity">
    <text evidence="1 2">Belongs to the arylamine N-acetyltransferase family.</text>
</comment>
<dbReference type="InterPro" id="IPR038765">
    <property type="entry name" value="Papain-like_cys_pep_sf"/>
</dbReference>
<dbReference type="SUPFAM" id="SSF54001">
    <property type="entry name" value="Cysteine proteinases"/>
    <property type="match status" value="1"/>
</dbReference>
<dbReference type="PANTHER" id="PTHR11786">
    <property type="entry name" value="N-HYDROXYARYLAMINE O-ACETYLTRANSFERASE"/>
    <property type="match status" value="1"/>
</dbReference>
<evidence type="ECO:0000256" key="1">
    <source>
        <dbReference type="ARBA" id="ARBA00006547"/>
    </source>
</evidence>
<sequence>MDSAQADAYLARIGAARPAEPTVAALRGLQVAHLRAVPFENLSIALGEDIVLTEQALYDKIVGARRGGFCYEANGAFAGLLAALGYDVALLAARVFGDDRLGPPYDHLALRVRAADDPDPLLADVGFGRHAHHPLRYDDRADQPDPEGVFRIAEAPAGDLDVLHDGTPVYRLEQRPRELADFEATSWFQQTSPRSHFSRSLTCSRLTGDGGRVTLGGDKLIRTAPGGTRTEEQLPRERILPAYREHFGIELDRVPPPPPHAEAEQTDR</sequence>
<protein>
    <submittedName>
        <fullName evidence="3">Arylamine N-acetyltransferase</fullName>
    </submittedName>
</protein>
<dbReference type="InterPro" id="IPR001447">
    <property type="entry name" value="Arylamine_N-AcTrfase"/>
</dbReference>
<evidence type="ECO:0000313" key="4">
    <source>
        <dbReference type="Proteomes" id="UP001500443"/>
    </source>
</evidence>
<keyword evidence="4" id="KW-1185">Reference proteome</keyword>
<evidence type="ECO:0000256" key="2">
    <source>
        <dbReference type="RuleBase" id="RU003452"/>
    </source>
</evidence>
<dbReference type="RefSeq" id="WP_344293250.1">
    <property type="nucleotide sequence ID" value="NZ_BAAAPF010000263.1"/>
</dbReference>
<evidence type="ECO:0000313" key="3">
    <source>
        <dbReference type="EMBL" id="GAA1499921.1"/>
    </source>
</evidence>
<name>A0ABP4K976_9ACTN</name>
<dbReference type="Pfam" id="PF00797">
    <property type="entry name" value="Acetyltransf_2"/>
    <property type="match status" value="1"/>
</dbReference>
<dbReference type="PRINTS" id="PR01543">
    <property type="entry name" value="ANATRNSFRASE"/>
</dbReference>